<accession>A0A4R8IZH5</accession>
<dbReference type="Proteomes" id="UP000294914">
    <property type="component" value="Unassembled WGS sequence"/>
</dbReference>
<evidence type="ECO:0000313" key="1">
    <source>
        <dbReference type="EMBL" id="TDY02863.1"/>
    </source>
</evidence>
<sequence>MVPLTEKIIQSGLADRPLSIRQVERLLGGSDARRYGQVNRALKEGELIKARRGLYVLNPIYRKHSLHPFVLAQQMLPGSYISAESALGFHGWIPESVHTVLSMTHGGKSVTYENVQLGRFEFRRMTVKSGYFLQSVARHELHHQVALIAEPLRALMDLVYLRKFEWQGLDFLTSGLRIDEPQLRTVTCLDISRLMDVYKGKREQAFLTELKRALGL</sequence>
<protein>
    <submittedName>
        <fullName evidence="1">Uncharacterized protein</fullName>
    </submittedName>
</protein>
<evidence type="ECO:0000313" key="2">
    <source>
        <dbReference type="Proteomes" id="UP000294914"/>
    </source>
</evidence>
<gene>
    <name evidence="1" type="ORF">EDC23_1247</name>
</gene>
<keyword evidence="2" id="KW-1185">Reference proteome</keyword>
<dbReference type="RefSeq" id="WP_134082127.1">
    <property type="nucleotide sequence ID" value="NZ_SOQX01000002.1"/>
</dbReference>
<dbReference type="AlphaFoldDB" id="A0A4R8IZH5"/>
<dbReference type="EMBL" id="SOQX01000002">
    <property type="protein sequence ID" value="TDY02863.1"/>
    <property type="molecule type" value="Genomic_DNA"/>
</dbReference>
<organism evidence="1 2">
    <name type="scientific">Thiohalophilus thiocyanatoxydans</name>
    <dbReference type="NCBI Taxonomy" id="381308"/>
    <lineage>
        <taxon>Bacteria</taxon>
        <taxon>Pseudomonadati</taxon>
        <taxon>Pseudomonadota</taxon>
        <taxon>Gammaproteobacteria</taxon>
        <taxon>Thiohalomonadales</taxon>
        <taxon>Thiohalophilaceae</taxon>
        <taxon>Thiohalophilus</taxon>
    </lineage>
</organism>
<reference evidence="1 2" key="1">
    <citation type="submission" date="2019-03" db="EMBL/GenBank/DDBJ databases">
        <title>Genomic Encyclopedia of Type Strains, Phase IV (KMG-IV): sequencing the most valuable type-strain genomes for metagenomic binning, comparative biology and taxonomic classification.</title>
        <authorList>
            <person name="Goeker M."/>
        </authorList>
    </citation>
    <scope>NUCLEOTIDE SEQUENCE [LARGE SCALE GENOMIC DNA]</scope>
    <source>
        <strain evidence="1 2">DSM 16326</strain>
    </source>
</reference>
<comment type="caution">
    <text evidence="1">The sequence shown here is derived from an EMBL/GenBank/DDBJ whole genome shotgun (WGS) entry which is preliminary data.</text>
</comment>
<dbReference type="OrthoDB" id="8295691at2"/>
<name>A0A4R8IZH5_9GAMM</name>
<proteinExistence type="predicted"/>